<dbReference type="PANTHER" id="PTHR45138">
    <property type="entry name" value="REGULATORY COMPONENTS OF SENSORY TRANSDUCTION SYSTEM"/>
    <property type="match status" value="1"/>
</dbReference>
<dbReference type="AlphaFoldDB" id="A0A3A4RA11"/>
<keyword evidence="3" id="KW-0812">Transmembrane</keyword>
<dbReference type="EMBL" id="QZJZ01000004">
    <property type="protein sequence ID" value="RJP62148.1"/>
    <property type="molecule type" value="Genomic_DNA"/>
</dbReference>
<proteinExistence type="predicted"/>
<accession>A0A3A4RA11</accession>
<dbReference type="EC" id="2.7.7.65" evidence="1"/>
<reference evidence="5 6" key="1">
    <citation type="journal article" date="2017" name="ISME J.">
        <title>Energy and carbon metabolisms in a deep terrestrial subsurface fluid microbial community.</title>
        <authorList>
            <person name="Momper L."/>
            <person name="Jungbluth S.P."/>
            <person name="Lee M.D."/>
            <person name="Amend J.P."/>
        </authorList>
    </citation>
    <scope>NUCLEOTIDE SEQUENCE [LARGE SCALE GENOMIC DNA]</scope>
    <source>
        <strain evidence="5">SURF_26</strain>
    </source>
</reference>
<dbReference type="InterPro" id="IPR050469">
    <property type="entry name" value="Diguanylate_Cyclase"/>
</dbReference>
<dbReference type="GO" id="GO:0052621">
    <property type="term" value="F:diguanylate cyclase activity"/>
    <property type="evidence" value="ECO:0007669"/>
    <property type="project" value="UniProtKB-EC"/>
</dbReference>
<organism evidence="5 6">
    <name type="scientific">Candidatus Auribacter fodinae</name>
    <dbReference type="NCBI Taxonomy" id="2093366"/>
    <lineage>
        <taxon>Bacteria</taxon>
        <taxon>Pseudomonadati</taxon>
        <taxon>Candidatus Auribacterota</taxon>
        <taxon>Candidatus Auribacteria</taxon>
        <taxon>Candidatus Auribacterales</taxon>
        <taxon>Candidatus Auribacteraceae</taxon>
        <taxon>Candidatus Auribacter</taxon>
    </lineage>
</organism>
<dbReference type="NCBIfam" id="TIGR00254">
    <property type="entry name" value="GGDEF"/>
    <property type="match status" value="1"/>
</dbReference>
<dbReference type="Pfam" id="PF00990">
    <property type="entry name" value="GGDEF"/>
    <property type="match status" value="1"/>
</dbReference>
<protein>
    <recommendedName>
        <fullName evidence="1">diguanylate cyclase</fullName>
        <ecNumber evidence="1">2.7.7.65</ecNumber>
    </recommendedName>
</protein>
<dbReference type="FunFam" id="3.30.70.270:FF:000001">
    <property type="entry name" value="Diguanylate cyclase domain protein"/>
    <property type="match status" value="1"/>
</dbReference>
<dbReference type="GO" id="GO:1902201">
    <property type="term" value="P:negative regulation of bacterial-type flagellum-dependent cell motility"/>
    <property type="evidence" value="ECO:0007669"/>
    <property type="project" value="TreeGrafter"/>
</dbReference>
<keyword evidence="3" id="KW-0472">Membrane</keyword>
<evidence type="ECO:0000259" key="4">
    <source>
        <dbReference type="PROSITE" id="PS50887"/>
    </source>
</evidence>
<comment type="catalytic activity">
    <reaction evidence="2">
        <text>2 GTP = 3',3'-c-di-GMP + 2 diphosphate</text>
        <dbReference type="Rhea" id="RHEA:24898"/>
        <dbReference type="ChEBI" id="CHEBI:33019"/>
        <dbReference type="ChEBI" id="CHEBI:37565"/>
        <dbReference type="ChEBI" id="CHEBI:58805"/>
        <dbReference type="EC" id="2.7.7.65"/>
    </reaction>
</comment>
<comment type="caution">
    <text evidence="5">The sequence shown here is derived from an EMBL/GenBank/DDBJ whole genome shotgun (WGS) entry which is preliminary data.</text>
</comment>
<dbReference type="Gene3D" id="3.30.70.270">
    <property type="match status" value="1"/>
</dbReference>
<dbReference type="InterPro" id="IPR043128">
    <property type="entry name" value="Rev_trsase/Diguanyl_cyclase"/>
</dbReference>
<dbReference type="GO" id="GO:0043709">
    <property type="term" value="P:cell adhesion involved in single-species biofilm formation"/>
    <property type="evidence" value="ECO:0007669"/>
    <property type="project" value="TreeGrafter"/>
</dbReference>
<dbReference type="InterPro" id="IPR029787">
    <property type="entry name" value="Nucleotide_cyclase"/>
</dbReference>
<evidence type="ECO:0000313" key="5">
    <source>
        <dbReference type="EMBL" id="RJP62148.1"/>
    </source>
</evidence>
<dbReference type="GO" id="GO:0005886">
    <property type="term" value="C:plasma membrane"/>
    <property type="evidence" value="ECO:0007669"/>
    <property type="project" value="TreeGrafter"/>
</dbReference>
<dbReference type="SMART" id="SM00267">
    <property type="entry name" value="GGDEF"/>
    <property type="match status" value="1"/>
</dbReference>
<dbReference type="CDD" id="cd01949">
    <property type="entry name" value="GGDEF"/>
    <property type="match status" value="1"/>
</dbReference>
<gene>
    <name evidence="5" type="ORF">C4541_00210</name>
</gene>
<dbReference type="PANTHER" id="PTHR45138:SF9">
    <property type="entry name" value="DIGUANYLATE CYCLASE DGCM-RELATED"/>
    <property type="match status" value="1"/>
</dbReference>
<evidence type="ECO:0000256" key="1">
    <source>
        <dbReference type="ARBA" id="ARBA00012528"/>
    </source>
</evidence>
<feature type="domain" description="GGDEF" evidence="4">
    <location>
        <begin position="282"/>
        <end position="412"/>
    </location>
</feature>
<evidence type="ECO:0000256" key="3">
    <source>
        <dbReference type="SAM" id="Phobius"/>
    </source>
</evidence>
<evidence type="ECO:0000256" key="2">
    <source>
        <dbReference type="ARBA" id="ARBA00034247"/>
    </source>
</evidence>
<evidence type="ECO:0000313" key="6">
    <source>
        <dbReference type="Proteomes" id="UP000266426"/>
    </source>
</evidence>
<dbReference type="PROSITE" id="PS50887">
    <property type="entry name" value="GGDEF"/>
    <property type="match status" value="1"/>
</dbReference>
<dbReference type="SUPFAM" id="SSF55073">
    <property type="entry name" value="Nucleotide cyclase"/>
    <property type="match status" value="1"/>
</dbReference>
<feature type="transmembrane region" description="Helical" evidence="3">
    <location>
        <begin position="6"/>
        <end position="36"/>
    </location>
</feature>
<dbReference type="InterPro" id="IPR000160">
    <property type="entry name" value="GGDEF_dom"/>
</dbReference>
<keyword evidence="3" id="KW-1133">Transmembrane helix</keyword>
<sequence length="412" mass="46767">MTGSFLTFMFAGIVLLISLLFSRSIFMFLPIVIVYGSVSYVNTTISEFTTYAVCLSSIYISVRYLYQLFEYDSGLNTAEIEQMKAQQIALCTSIDTLETDRQTLEQGYASSLQMFDLIKLINKEMDFKAIFSIFSGRLIEKYQCSQCVMLMFSHGYKTVIESHAVPEDSVLSSDIRAAAVQNHPADISEPYRIYKPGINTLFYYFPPVTGKTPVLAVINITPETTDELQSIIHPLFMELKKSLLYEKIRHESIRDGLTGLYQRRYCMANLEEELERAKSKKLASSILMLDIDDFKTYNDTYGHLAGDFILRQMADILSSIARSTDFAGRIGGEEFIVFLHDTEIKGAVSFAERLRKTIEEHIFAIHRLNLRITVSIGIANTVDANCQLDTFLAIADANLYRAKKEGKNRVCF</sequence>
<name>A0A3A4RA11_9BACT</name>
<dbReference type="Proteomes" id="UP000266426">
    <property type="component" value="Unassembled WGS sequence"/>
</dbReference>